<dbReference type="Proteomes" id="UP001620645">
    <property type="component" value="Unassembled WGS sequence"/>
</dbReference>
<evidence type="ECO:0000313" key="3">
    <source>
        <dbReference type="Proteomes" id="UP001620645"/>
    </source>
</evidence>
<name>A0ABD2JVB3_HETSC</name>
<evidence type="ECO:0000313" key="2">
    <source>
        <dbReference type="EMBL" id="KAL3094591.1"/>
    </source>
</evidence>
<dbReference type="EMBL" id="JBICCN010000087">
    <property type="protein sequence ID" value="KAL3094591.1"/>
    <property type="molecule type" value="Genomic_DNA"/>
</dbReference>
<gene>
    <name evidence="2" type="ORF">niasHS_004775</name>
</gene>
<evidence type="ECO:0000256" key="1">
    <source>
        <dbReference type="SAM" id="SignalP"/>
    </source>
</evidence>
<comment type="caution">
    <text evidence="2">The sequence shown here is derived from an EMBL/GenBank/DDBJ whole genome shotgun (WGS) entry which is preliminary data.</text>
</comment>
<sequence>MRIYLCLLSLLISAHCATVNEPQSKSNDDDSNLTLPSVNLANNVKKADKKNNGPPKNGITFVVEGIERSDFGQSLRTSNFQRSRAALGFQNCEDESLAAGAKSSLIKLFYASQRRPSNYEPEAIRVLCGNKIVGGMENFCACNENGECFVPSTEVPTYVEVQPYCEPAAAEAEEDACHAYLELYGGRLKSVDNPTVSYWHPFNSGPFGIRSPYMKVSAVSCEGCGRIGHMAPERGNKCRATKFIGDTLDQQILDEKVVLSEAKLDGISMEMASKSGHQQQEAIKNADDEAKGIAVDESSSTKKVIRDDKSALDKSMKVISDGKSAVHEPALTMKVISGGKALSCGPSLFALLLSVPFFLFYFF</sequence>
<reference evidence="2 3" key="1">
    <citation type="submission" date="2024-10" db="EMBL/GenBank/DDBJ databases">
        <authorList>
            <person name="Kim D."/>
        </authorList>
    </citation>
    <scope>NUCLEOTIDE SEQUENCE [LARGE SCALE GENOMIC DNA]</scope>
    <source>
        <strain evidence="2">Taebaek</strain>
    </source>
</reference>
<organism evidence="2 3">
    <name type="scientific">Heterodera schachtii</name>
    <name type="common">Sugarbeet cyst nematode worm</name>
    <name type="synonym">Tylenchus schachtii</name>
    <dbReference type="NCBI Taxonomy" id="97005"/>
    <lineage>
        <taxon>Eukaryota</taxon>
        <taxon>Metazoa</taxon>
        <taxon>Ecdysozoa</taxon>
        <taxon>Nematoda</taxon>
        <taxon>Chromadorea</taxon>
        <taxon>Rhabditida</taxon>
        <taxon>Tylenchina</taxon>
        <taxon>Tylenchomorpha</taxon>
        <taxon>Tylenchoidea</taxon>
        <taxon>Heteroderidae</taxon>
        <taxon>Heteroderinae</taxon>
        <taxon>Heterodera</taxon>
    </lineage>
</organism>
<dbReference type="AlphaFoldDB" id="A0ABD2JVB3"/>
<keyword evidence="1" id="KW-0732">Signal</keyword>
<feature type="signal peptide" evidence="1">
    <location>
        <begin position="1"/>
        <end position="16"/>
    </location>
</feature>
<feature type="chain" id="PRO_5044864876" evidence="1">
    <location>
        <begin position="17"/>
        <end position="363"/>
    </location>
</feature>
<accession>A0ABD2JVB3</accession>
<keyword evidence="3" id="KW-1185">Reference proteome</keyword>
<protein>
    <submittedName>
        <fullName evidence="2">Uncharacterized protein</fullName>
    </submittedName>
</protein>
<proteinExistence type="predicted"/>